<feature type="binding site" evidence="11">
    <location>
        <position position="414"/>
    </location>
    <ligand>
        <name>Zn(2+)</name>
        <dbReference type="ChEBI" id="CHEBI:29105"/>
    </ligand>
</feature>
<dbReference type="AlphaFoldDB" id="A0A1M7MLR4"/>
<evidence type="ECO:0000256" key="8">
    <source>
        <dbReference type="ARBA" id="ARBA00023027"/>
    </source>
</evidence>
<dbReference type="NCBIfam" id="NF005932">
    <property type="entry name" value="PRK07956.1"/>
    <property type="match status" value="1"/>
</dbReference>
<feature type="binding site" evidence="11">
    <location>
        <begin position="86"/>
        <end position="87"/>
    </location>
    <ligand>
        <name>NAD(+)</name>
        <dbReference type="ChEBI" id="CHEBI:57540"/>
    </ligand>
</feature>
<dbReference type="GO" id="GO:0006281">
    <property type="term" value="P:DNA repair"/>
    <property type="evidence" value="ECO:0007669"/>
    <property type="project" value="UniProtKB-KW"/>
</dbReference>
<dbReference type="Gene3D" id="1.10.287.610">
    <property type="entry name" value="Helix hairpin bin"/>
    <property type="match status" value="1"/>
</dbReference>
<dbReference type="InterPro" id="IPR013840">
    <property type="entry name" value="DNAligase_N"/>
</dbReference>
<feature type="binding site" evidence="11">
    <location>
        <position position="411"/>
    </location>
    <ligand>
        <name>Zn(2+)</name>
        <dbReference type="ChEBI" id="CHEBI:29105"/>
    </ligand>
</feature>
<dbReference type="Gene3D" id="3.30.470.30">
    <property type="entry name" value="DNA ligase/mRNA capping enzyme"/>
    <property type="match status" value="1"/>
</dbReference>
<dbReference type="InterPro" id="IPR012340">
    <property type="entry name" value="NA-bd_OB-fold"/>
</dbReference>
<dbReference type="GO" id="GO:0005829">
    <property type="term" value="C:cytosol"/>
    <property type="evidence" value="ECO:0007669"/>
    <property type="project" value="TreeGrafter"/>
</dbReference>
<feature type="binding site" evidence="11">
    <location>
        <position position="140"/>
    </location>
    <ligand>
        <name>NAD(+)</name>
        <dbReference type="ChEBI" id="CHEBI:57540"/>
    </ligand>
</feature>
<dbReference type="Pfam" id="PF00533">
    <property type="entry name" value="BRCT"/>
    <property type="match status" value="1"/>
</dbReference>
<comment type="similarity">
    <text evidence="11">Belongs to the NAD-dependent DNA ligase family. LigA subfamily.</text>
</comment>
<dbReference type="FunFam" id="3.30.470.30:FF:000001">
    <property type="entry name" value="DNA ligase"/>
    <property type="match status" value="1"/>
</dbReference>
<dbReference type="Pfam" id="PF12826">
    <property type="entry name" value="HHH_2"/>
    <property type="match status" value="1"/>
</dbReference>
<dbReference type="InterPro" id="IPR036420">
    <property type="entry name" value="BRCT_dom_sf"/>
</dbReference>
<dbReference type="InterPro" id="IPR004150">
    <property type="entry name" value="NAD_DNA_ligase_OB"/>
</dbReference>
<dbReference type="InterPro" id="IPR001357">
    <property type="entry name" value="BRCT_dom"/>
</dbReference>
<keyword evidence="3 11" id="KW-0235">DNA replication</keyword>
<evidence type="ECO:0000256" key="11">
    <source>
        <dbReference type="HAMAP-Rule" id="MF_01588"/>
    </source>
</evidence>
<dbReference type="PANTHER" id="PTHR23389:SF9">
    <property type="entry name" value="DNA LIGASE"/>
    <property type="match status" value="1"/>
</dbReference>
<dbReference type="STRING" id="388280.SAMN04488057_104350"/>
<feature type="binding site" evidence="11">
    <location>
        <position position="178"/>
    </location>
    <ligand>
        <name>NAD(+)</name>
        <dbReference type="ChEBI" id="CHEBI:57540"/>
    </ligand>
</feature>
<dbReference type="InterPro" id="IPR001679">
    <property type="entry name" value="DNA_ligase"/>
</dbReference>
<comment type="catalytic activity">
    <reaction evidence="10 11">
        <text>NAD(+) + (deoxyribonucleotide)n-3'-hydroxyl + 5'-phospho-(deoxyribonucleotide)m = (deoxyribonucleotide)n+m + AMP + beta-nicotinamide D-nucleotide.</text>
        <dbReference type="EC" id="6.5.1.2"/>
    </reaction>
</comment>
<keyword evidence="6 11" id="KW-0862">Zinc</keyword>
<dbReference type="InterPro" id="IPR004149">
    <property type="entry name" value="Znf_DNAligase_C4"/>
</dbReference>
<evidence type="ECO:0000256" key="10">
    <source>
        <dbReference type="ARBA" id="ARBA00034005"/>
    </source>
</evidence>
<reference evidence="13 14" key="1">
    <citation type="submission" date="2016-11" db="EMBL/GenBank/DDBJ databases">
        <authorList>
            <person name="Jaros S."/>
            <person name="Januszkiewicz K."/>
            <person name="Wedrychowicz H."/>
        </authorList>
    </citation>
    <scope>NUCLEOTIDE SEQUENCE [LARGE SCALE GENOMIC DNA]</scope>
    <source>
        <strain evidence="13 14">CGMCC 1.6102</strain>
    </source>
</reference>
<keyword evidence="11" id="KW-0464">Manganese</keyword>
<dbReference type="OrthoDB" id="9759736at2"/>
<feature type="binding site" evidence="11">
    <location>
        <position position="317"/>
    </location>
    <ligand>
        <name>NAD(+)</name>
        <dbReference type="ChEBI" id="CHEBI:57540"/>
    </ligand>
</feature>
<evidence type="ECO:0000256" key="4">
    <source>
        <dbReference type="ARBA" id="ARBA00022723"/>
    </source>
</evidence>
<dbReference type="RefSeq" id="WP_073094110.1">
    <property type="nucleotide sequence ID" value="NZ_FRCY01000004.1"/>
</dbReference>
<keyword evidence="2 11" id="KW-0436">Ligase</keyword>
<evidence type="ECO:0000256" key="7">
    <source>
        <dbReference type="ARBA" id="ARBA00022842"/>
    </source>
</evidence>
<organism evidence="13 14">
    <name type="scientific">Cyclobacterium lianum</name>
    <dbReference type="NCBI Taxonomy" id="388280"/>
    <lineage>
        <taxon>Bacteria</taxon>
        <taxon>Pseudomonadati</taxon>
        <taxon>Bacteroidota</taxon>
        <taxon>Cytophagia</taxon>
        <taxon>Cytophagales</taxon>
        <taxon>Cyclobacteriaceae</taxon>
        <taxon>Cyclobacterium</taxon>
    </lineage>
</organism>
<keyword evidence="5 11" id="KW-0227">DNA damage</keyword>
<dbReference type="InterPro" id="IPR010994">
    <property type="entry name" value="RuvA_2-like"/>
</dbReference>
<dbReference type="InterPro" id="IPR033136">
    <property type="entry name" value="DNA_ligase_CS"/>
</dbReference>
<evidence type="ECO:0000256" key="3">
    <source>
        <dbReference type="ARBA" id="ARBA00022705"/>
    </source>
</evidence>
<name>A0A1M7MLR4_9BACT</name>
<dbReference type="CDD" id="cd00114">
    <property type="entry name" value="LIGANc"/>
    <property type="match status" value="1"/>
</dbReference>
<dbReference type="SMART" id="SM00292">
    <property type="entry name" value="BRCT"/>
    <property type="match status" value="1"/>
</dbReference>
<evidence type="ECO:0000256" key="1">
    <source>
        <dbReference type="ARBA" id="ARBA00004067"/>
    </source>
</evidence>
<feature type="binding site" evidence="11">
    <location>
        <position position="429"/>
    </location>
    <ligand>
        <name>Zn(2+)</name>
        <dbReference type="ChEBI" id="CHEBI:29105"/>
    </ligand>
</feature>
<dbReference type="EC" id="6.5.1.2" evidence="11"/>
<dbReference type="Pfam" id="PF03120">
    <property type="entry name" value="OB_DNA_ligase"/>
    <property type="match status" value="1"/>
</dbReference>
<dbReference type="FunFam" id="1.10.150.20:FF:000006">
    <property type="entry name" value="DNA ligase"/>
    <property type="match status" value="1"/>
</dbReference>
<dbReference type="GO" id="GO:0003911">
    <property type="term" value="F:DNA ligase (NAD+) activity"/>
    <property type="evidence" value="ECO:0007669"/>
    <property type="project" value="UniProtKB-UniRule"/>
</dbReference>
<dbReference type="InterPro" id="IPR013839">
    <property type="entry name" value="DNAligase_adenylation"/>
</dbReference>
<evidence type="ECO:0000313" key="14">
    <source>
        <dbReference type="Proteomes" id="UP000184513"/>
    </source>
</evidence>
<dbReference type="EMBL" id="FRCY01000004">
    <property type="protein sequence ID" value="SHM91416.1"/>
    <property type="molecule type" value="Genomic_DNA"/>
</dbReference>
<dbReference type="Proteomes" id="UP000184513">
    <property type="component" value="Unassembled WGS sequence"/>
</dbReference>
<evidence type="ECO:0000256" key="9">
    <source>
        <dbReference type="ARBA" id="ARBA00023204"/>
    </source>
</evidence>
<feature type="binding site" evidence="11">
    <location>
        <position position="435"/>
    </location>
    <ligand>
        <name>Zn(2+)</name>
        <dbReference type="ChEBI" id="CHEBI:29105"/>
    </ligand>
</feature>
<dbReference type="PIRSF" id="PIRSF001604">
    <property type="entry name" value="LigA"/>
    <property type="match status" value="1"/>
</dbReference>
<dbReference type="GO" id="GO:0006260">
    <property type="term" value="P:DNA replication"/>
    <property type="evidence" value="ECO:0007669"/>
    <property type="project" value="UniProtKB-KW"/>
</dbReference>
<dbReference type="SUPFAM" id="SSF52113">
    <property type="entry name" value="BRCT domain"/>
    <property type="match status" value="1"/>
</dbReference>
<accession>A0A1M7MLR4</accession>
<feature type="binding site" evidence="11">
    <location>
        <position position="293"/>
    </location>
    <ligand>
        <name>NAD(+)</name>
        <dbReference type="ChEBI" id="CHEBI:57540"/>
    </ligand>
</feature>
<dbReference type="SUPFAM" id="SSF47781">
    <property type="entry name" value="RuvA domain 2-like"/>
    <property type="match status" value="2"/>
</dbReference>
<keyword evidence="14" id="KW-1185">Reference proteome</keyword>
<sequence>MNKPSREEAEKRVAELTEIINYHNDLYYQEDRSIISDYEFDQLLEELNALEHFFPDLKKPDSPTQRVGGSITKNFETANHAVRMLSLGNTYSKEELMAFDERVAKGLGHRDYEYFCELKFDGVAISLVYEQGKLIRAVTRGDGYKGDVVTANVKTIRTIPLKIKASKDLPAYLEVRGEIFLPKIGFEKINREKLEKGENLLANPRNAASGTLKMQDSSVVARRRLNCYVYQLISEDISLTRQHKAIEQLEAWGFNVSPTYRNCNDLNEVLSYIDEWRDKRHELPVETDGVVLKVNDYQQQEELGFTAKIPRWAIAYKYQAESAAATLLSISYQVGRTGAITPVANLSPVSLAGTTVKRASLHNANEILRLDLHEGDTVLVEKGGEIIPKITQVVNESRSKLSKPIQYIDTCPECGTSLERKEGEAKHFCPNASGCPPQVLGRIEHFVSKRAMDIDSLGTERLRALIHQGYVNNPADLYELPDQKAELLGLEITDEQYTKNSEGHLYVNLKKALYALTHQVTLKEIEAFLALHETARQQEKIDLFLQVQRKKNKRSPENEERISRLLELVQNQHWDNIDGFVPIGYVLSVLTPAAGIDLKGWMQLSKNKSSLHDLLIHSDIPLDEAQADQVNKLKGSTFQDGVISNMMEGIRNSLSQPFPKVLFGLGIRNVGENTAILLARHFGNIDALANASDESLLEINGVGQTLVNSIRAFFSDEKNQLIIQRLKEKGLQFELTEDAGKKESDKLAGKKILASGKLNHFKRDEIIDFIEAHGGTYSKSVSKNLDFIIEGEDMGPSKKEKAEKLGIPLLSEADFLKMCSTK</sequence>
<evidence type="ECO:0000313" key="13">
    <source>
        <dbReference type="EMBL" id="SHM91416.1"/>
    </source>
</evidence>
<proteinExistence type="inferred from homology"/>
<dbReference type="SMART" id="SM00532">
    <property type="entry name" value="LIGANc"/>
    <property type="match status" value="1"/>
</dbReference>
<dbReference type="PROSITE" id="PS50172">
    <property type="entry name" value="BRCT"/>
    <property type="match status" value="1"/>
</dbReference>
<dbReference type="Gene3D" id="2.40.50.140">
    <property type="entry name" value="Nucleic acid-binding proteins"/>
    <property type="match status" value="1"/>
</dbReference>
<dbReference type="Gene3D" id="3.40.50.10190">
    <property type="entry name" value="BRCT domain"/>
    <property type="match status" value="1"/>
</dbReference>
<dbReference type="InterPro" id="IPR041663">
    <property type="entry name" value="DisA/LigA_HHH"/>
</dbReference>
<comment type="function">
    <text evidence="1 11">DNA ligase that catalyzes the formation of phosphodiester linkages between 5'-phosphoryl and 3'-hydroxyl groups in double-stranded DNA using NAD as a coenzyme and as the energy source for the reaction. It is essential for DNA replication and repair of damaged DNA.</text>
</comment>
<keyword evidence="9 11" id="KW-0234">DNA repair</keyword>
<dbReference type="Pfam" id="PF01653">
    <property type="entry name" value="DNA_ligase_aden"/>
    <property type="match status" value="1"/>
</dbReference>
<dbReference type="HAMAP" id="MF_01588">
    <property type="entry name" value="DNA_ligase_A"/>
    <property type="match status" value="1"/>
</dbReference>
<evidence type="ECO:0000256" key="6">
    <source>
        <dbReference type="ARBA" id="ARBA00022833"/>
    </source>
</evidence>
<dbReference type="SUPFAM" id="SSF56091">
    <property type="entry name" value="DNA ligase/mRNA capping enzyme, catalytic domain"/>
    <property type="match status" value="1"/>
</dbReference>
<dbReference type="PANTHER" id="PTHR23389">
    <property type="entry name" value="CHROMOSOME TRANSMISSION FIDELITY FACTOR 18"/>
    <property type="match status" value="1"/>
</dbReference>
<dbReference type="Gene3D" id="6.20.10.30">
    <property type="match status" value="1"/>
</dbReference>
<feature type="domain" description="BRCT" evidence="12">
    <location>
        <begin position="742"/>
        <end position="822"/>
    </location>
</feature>
<dbReference type="CDD" id="cd17748">
    <property type="entry name" value="BRCT_DNA_ligase_like"/>
    <property type="match status" value="1"/>
</dbReference>
<gene>
    <name evidence="11" type="primary">ligA</name>
    <name evidence="13" type="ORF">SAMN04488057_104350</name>
</gene>
<dbReference type="Pfam" id="PF03119">
    <property type="entry name" value="DNA_ligase_ZBD"/>
    <property type="match status" value="1"/>
</dbReference>
<dbReference type="PROSITE" id="PS01056">
    <property type="entry name" value="DNA_LIGASE_N2"/>
    <property type="match status" value="1"/>
</dbReference>
<evidence type="ECO:0000259" key="12">
    <source>
        <dbReference type="PROSITE" id="PS50172"/>
    </source>
</evidence>
<protein>
    <recommendedName>
        <fullName evidence="11">DNA ligase</fullName>
        <ecNumber evidence="11">6.5.1.2</ecNumber>
    </recommendedName>
    <alternativeName>
        <fullName evidence="11">Polydeoxyribonucleotide synthase [NAD(+)]</fullName>
    </alternativeName>
</protein>
<evidence type="ECO:0000256" key="5">
    <source>
        <dbReference type="ARBA" id="ARBA00022763"/>
    </source>
</evidence>
<keyword evidence="7 11" id="KW-0460">Magnesium</keyword>
<feature type="active site" description="N6-AMP-lysine intermediate" evidence="11">
    <location>
        <position position="119"/>
    </location>
</feature>
<evidence type="ECO:0000256" key="2">
    <source>
        <dbReference type="ARBA" id="ARBA00022598"/>
    </source>
</evidence>
<keyword evidence="8 11" id="KW-0520">NAD</keyword>
<feature type="binding site" evidence="11">
    <location>
        <position position="117"/>
    </location>
    <ligand>
        <name>NAD(+)</name>
        <dbReference type="ChEBI" id="CHEBI:57540"/>
    </ligand>
</feature>
<dbReference type="NCBIfam" id="TIGR00575">
    <property type="entry name" value="dnlj"/>
    <property type="match status" value="1"/>
</dbReference>
<keyword evidence="4 11" id="KW-0479">Metal-binding</keyword>
<feature type="binding site" evidence="11">
    <location>
        <begin position="37"/>
        <end position="41"/>
    </location>
    <ligand>
        <name>NAD(+)</name>
        <dbReference type="ChEBI" id="CHEBI:57540"/>
    </ligand>
</feature>
<comment type="cofactor">
    <cofactor evidence="11">
        <name>Mg(2+)</name>
        <dbReference type="ChEBI" id="CHEBI:18420"/>
    </cofactor>
    <cofactor evidence="11">
        <name>Mn(2+)</name>
        <dbReference type="ChEBI" id="CHEBI:29035"/>
    </cofactor>
</comment>
<dbReference type="GO" id="GO:0046872">
    <property type="term" value="F:metal ion binding"/>
    <property type="evidence" value="ECO:0007669"/>
    <property type="project" value="UniProtKB-KW"/>
</dbReference>
<dbReference type="Gene3D" id="1.10.150.20">
    <property type="entry name" value="5' to 3' exonuclease, C-terminal subdomain"/>
    <property type="match status" value="2"/>
</dbReference>
<dbReference type="SUPFAM" id="SSF50249">
    <property type="entry name" value="Nucleic acid-binding proteins"/>
    <property type="match status" value="1"/>
</dbReference>